<name>A0ABD3PCL4_9STRA</name>
<feature type="compositionally biased region" description="Acidic residues" evidence="4">
    <location>
        <begin position="282"/>
        <end position="294"/>
    </location>
</feature>
<feature type="compositionally biased region" description="Polar residues" evidence="4">
    <location>
        <begin position="358"/>
        <end position="381"/>
    </location>
</feature>
<evidence type="ECO:0000256" key="2">
    <source>
        <dbReference type="ARBA" id="ARBA00022737"/>
    </source>
</evidence>
<evidence type="ECO:0000256" key="3">
    <source>
        <dbReference type="ARBA" id="ARBA00023136"/>
    </source>
</evidence>
<dbReference type="InterPro" id="IPR050994">
    <property type="entry name" value="At_inactive_RLKs"/>
</dbReference>
<feature type="region of interest" description="Disordered" evidence="4">
    <location>
        <begin position="398"/>
        <end position="429"/>
    </location>
</feature>
<keyword evidence="3" id="KW-0472">Membrane</keyword>
<dbReference type="FunFam" id="3.80.10.10:FF:000041">
    <property type="entry name" value="LRR receptor-like serine/threonine-protein kinase ERECTA"/>
    <property type="match status" value="1"/>
</dbReference>
<dbReference type="Pfam" id="PF00560">
    <property type="entry name" value="LRR_1"/>
    <property type="match status" value="1"/>
</dbReference>
<dbReference type="InterPro" id="IPR001611">
    <property type="entry name" value="Leu-rich_rpt"/>
</dbReference>
<dbReference type="InterPro" id="IPR003591">
    <property type="entry name" value="Leu-rich_rpt_typical-subtyp"/>
</dbReference>
<feature type="compositionally biased region" description="Basic and acidic residues" evidence="4">
    <location>
        <begin position="144"/>
        <end position="158"/>
    </location>
</feature>
<keyword evidence="1" id="KW-0433">Leucine-rich repeat</keyword>
<dbReference type="PANTHER" id="PTHR48010">
    <property type="entry name" value="OS05G0588300 PROTEIN"/>
    <property type="match status" value="1"/>
</dbReference>
<feature type="compositionally biased region" description="Basic and acidic residues" evidence="4">
    <location>
        <begin position="202"/>
        <end position="239"/>
    </location>
</feature>
<feature type="domain" description="Disease resistance R13L4/SHOC-2-like LRR" evidence="5">
    <location>
        <begin position="886"/>
        <end position="1032"/>
    </location>
</feature>
<dbReference type="Pfam" id="PF23598">
    <property type="entry name" value="LRR_14"/>
    <property type="match status" value="1"/>
</dbReference>
<feature type="compositionally biased region" description="Low complexity" evidence="4">
    <location>
        <begin position="419"/>
        <end position="429"/>
    </location>
</feature>
<proteinExistence type="predicted"/>
<feature type="region of interest" description="Disordered" evidence="4">
    <location>
        <begin position="685"/>
        <end position="704"/>
    </location>
</feature>
<dbReference type="SUPFAM" id="SSF52058">
    <property type="entry name" value="L domain-like"/>
    <property type="match status" value="2"/>
</dbReference>
<reference evidence="6 7" key="1">
    <citation type="submission" date="2024-10" db="EMBL/GenBank/DDBJ databases">
        <title>Updated reference genomes for cyclostephanoid diatoms.</title>
        <authorList>
            <person name="Roberts W.R."/>
            <person name="Alverson A.J."/>
        </authorList>
    </citation>
    <scope>NUCLEOTIDE SEQUENCE [LARGE SCALE GENOMIC DNA]</scope>
    <source>
        <strain evidence="6 7">AJA276-08</strain>
    </source>
</reference>
<feature type="compositionally biased region" description="Low complexity" evidence="4">
    <location>
        <begin position="611"/>
        <end position="620"/>
    </location>
</feature>
<accession>A0ABD3PCL4</accession>
<evidence type="ECO:0000256" key="4">
    <source>
        <dbReference type="SAM" id="MobiDB-lite"/>
    </source>
</evidence>
<evidence type="ECO:0000256" key="1">
    <source>
        <dbReference type="ARBA" id="ARBA00022614"/>
    </source>
</evidence>
<protein>
    <recommendedName>
        <fullName evidence="5">Disease resistance R13L4/SHOC-2-like LRR domain-containing protein</fullName>
    </recommendedName>
</protein>
<keyword evidence="2" id="KW-0677">Repeat</keyword>
<feature type="compositionally biased region" description="Basic and acidic residues" evidence="4">
    <location>
        <begin position="329"/>
        <end position="356"/>
    </location>
</feature>
<evidence type="ECO:0000313" key="6">
    <source>
        <dbReference type="EMBL" id="KAL3785388.1"/>
    </source>
</evidence>
<evidence type="ECO:0000313" key="7">
    <source>
        <dbReference type="Proteomes" id="UP001530315"/>
    </source>
</evidence>
<keyword evidence="7" id="KW-1185">Reference proteome</keyword>
<sequence>MDNMASNDCNKNDPRYGSLLTGSTWRPSTGPFHTPPAGDGGTSGDRQQQHRQEHRHRREEQLHAGGNVCDDDDPTPNSLTDPITHRVKFSRAEYKAPDSLQNSLDGGAIGVGVGVEGFYGRTPNSMDNSSSYYGGGGGTAGAFRESKSYVERYRDVRDTSYGNAARSSSSARGGRSSADDFGGGRPRGGHVAQRRGQSPAVRDPEPHNRRMNEGGDCESERTPLERWESRRERKMRERGASASSDAATGGPATMSPARERAANVASTRTTIEDRGSRWSPVEAEDEKDGYEEHDDLGAGDRGEIRIGRSREHRGDDKRDGGDRCGGSRSRIDQQRSDHRMHVERSYDDDRRPDPLGHRQSSLSAASDTDNYTIESCDNAQNDDSRLFNVDEDNVDTRNFHVGGRSSLGTDRHIDNRKGSSTMSSSPDRSTISCLKYENFITGGRGGGKSTYADDLKSFTESVTGAVAASQNQGNYEINVTKQQPAGSCNYYGQEYDEIESGGGNSGGIPGIGVPIFHNHNIVAPVSPNDQQHEEGRRVRPMAKDFCKRVVGCEILHSSASGKTDKKYLWISLAVCAASIIALGLTIHQTKKAATTENGGAYIGWKVETTETPSMSSMPSVRPTRAPTVDSTGEPSLRPSTEREHLIGEYVSSLSRGDSNEVGSPQYRAKMWILYEDELSLHLPISSDGNQQVSDSDQSNSDWNSEMAQRIKQRFALATLYYSLGIGDGDLVKGWLVGEECRDVGDYGRAWDGVGCDDDGHVRAVVLDGANLRGTIPSEISLLTSIENLIIKNNPGVIGTIPHTIGSHMTQMRQLGLNGNALTGTIPKTTFRLSNLVYLNLGDNSLTGTIQWEDASHNLKKLERLILHNNHLEGGISFHLLAKNPNLSLLSLSNNLFDGNIDETVGSVRSLEFLYLDGNKLVGSIPDSIGNLINLKSLNLDENGLSGTLPHTIGNLTSLVYLSAKSNAITGGFPVSMTLMTGLKTLNLASNAMSGHLQHLSQMTSLTSIHLYQNSFTGSVEAQLFLSLPNLEVLFLSSNSLTGIIPSEVGGAQKVLKGLYLSENNLMGGIPEEVCQLYKLEDLFVDSNNLEGTMPLCLADLTDLKRLYAFNNKFTGQVPDRLLNLPHLIEVGIEENSLQGGLDKQTCEMVNAKELSIWADCTELDGGCDCCEKCCSDLSSDC</sequence>
<dbReference type="AlphaFoldDB" id="A0ABD3PCL4"/>
<feature type="region of interest" description="Disordered" evidence="4">
    <location>
        <begin position="611"/>
        <end position="638"/>
    </location>
</feature>
<dbReference type="PANTHER" id="PTHR48010:SF58">
    <property type="entry name" value="RECEPTOR PROTEIN KINASE-LIKE PROTEIN ZAR1"/>
    <property type="match status" value="1"/>
</dbReference>
<feature type="region of interest" description="Disordered" evidence="4">
    <location>
        <begin position="118"/>
        <end position="384"/>
    </location>
</feature>
<gene>
    <name evidence="6" type="ORF">ACHAW5_007865</name>
</gene>
<feature type="compositionally biased region" description="Basic and acidic residues" evidence="4">
    <location>
        <begin position="295"/>
        <end position="322"/>
    </location>
</feature>
<feature type="region of interest" description="Disordered" evidence="4">
    <location>
        <begin position="1"/>
        <end position="84"/>
    </location>
</feature>
<dbReference type="FunFam" id="3.80.10.10:FF:000095">
    <property type="entry name" value="LRR receptor-like serine/threonine-protein kinase GSO1"/>
    <property type="match status" value="1"/>
</dbReference>
<evidence type="ECO:0000259" key="5">
    <source>
        <dbReference type="Pfam" id="PF23598"/>
    </source>
</evidence>
<dbReference type="EMBL" id="JALLAZ020000892">
    <property type="protein sequence ID" value="KAL3785388.1"/>
    <property type="molecule type" value="Genomic_DNA"/>
</dbReference>
<dbReference type="SMART" id="SM00369">
    <property type="entry name" value="LRR_TYP"/>
    <property type="match status" value="7"/>
</dbReference>
<dbReference type="Pfam" id="PF13855">
    <property type="entry name" value="LRR_8"/>
    <property type="match status" value="1"/>
</dbReference>
<dbReference type="InterPro" id="IPR055414">
    <property type="entry name" value="LRR_R13L4/SHOC2-like"/>
</dbReference>
<dbReference type="InterPro" id="IPR032675">
    <property type="entry name" value="LRR_dom_sf"/>
</dbReference>
<feature type="compositionally biased region" description="Low complexity" evidence="4">
    <location>
        <begin position="240"/>
        <end position="252"/>
    </location>
</feature>
<dbReference type="Gene3D" id="3.80.10.10">
    <property type="entry name" value="Ribonuclease Inhibitor"/>
    <property type="match status" value="3"/>
</dbReference>
<feature type="compositionally biased region" description="Low complexity" evidence="4">
    <location>
        <begin position="164"/>
        <end position="176"/>
    </location>
</feature>
<dbReference type="Proteomes" id="UP001530315">
    <property type="component" value="Unassembled WGS sequence"/>
</dbReference>
<organism evidence="6 7">
    <name type="scientific">Stephanodiscus triporus</name>
    <dbReference type="NCBI Taxonomy" id="2934178"/>
    <lineage>
        <taxon>Eukaryota</taxon>
        <taxon>Sar</taxon>
        <taxon>Stramenopiles</taxon>
        <taxon>Ochrophyta</taxon>
        <taxon>Bacillariophyta</taxon>
        <taxon>Coscinodiscophyceae</taxon>
        <taxon>Thalassiosirophycidae</taxon>
        <taxon>Stephanodiscales</taxon>
        <taxon>Stephanodiscaceae</taxon>
        <taxon>Stephanodiscus</taxon>
    </lineage>
</organism>
<comment type="caution">
    <text evidence="6">The sequence shown here is derived from an EMBL/GenBank/DDBJ whole genome shotgun (WGS) entry which is preliminary data.</text>
</comment>